<dbReference type="SUPFAM" id="SSF50978">
    <property type="entry name" value="WD40 repeat-like"/>
    <property type="match status" value="1"/>
</dbReference>
<dbReference type="AlphaFoldDB" id="A0A3N4L9V0"/>
<organism evidence="2 3">
    <name type="scientific">Terfezia boudieri ATCC MYA-4762</name>
    <dbReference type="NCBI Taxonomy" id="1051890"/>
    <lineage>
        <taxon>Eukaryota</taxon>
        <taxon>Fungi</taxon>
        <taxon>Dikarya</taxon>
        <taxon>Ascomycota</taxon>
        <taxon>Pezizomycotina</taxon>
        <taxon>Pezizomycetes</taxon>
        <taxon>Pezizales</taxon>
        <taxon>Pezizaceae</taxon>
        <taxon>Terfezia</taxon>
    </lineage>
</organism>
<feature type="region of interest" description="Disordered" evidence="1">
    <location>
        <begin position="584"/>
        <end position="608"/>
    </location>
</feature>
<dbReference type="InterPro" id="IPR039719">
    <property type="entry name" value="FBXO28"/>
</dbReference>
<dbReference type="Proteomes" id="UP000267821">
    <property type="component" value="Unassembled WGS sequence"/>
</dbReference>
<dbReference type="PANTHER" id="PTHR13252:SF9">
    <property type="entry name" value="F-BOX ONLY PROTEIN 28"/>
    <property type="match status" value="1"/>
</dbReference>
<dbReference type="InParanoid" id="A0A3N4L9V0"/>
<dbReference type="InterPro" id="IPR036322">
    <property type="entry name" value="WD40_repeat_dom_sf"/>
</dbReference>
<evidence type="ECO:0000256" key="1">
    <source>
        <dbReference type="SAM" id="MobiDB-lite"/>
    </source>
</evidence>
<accession>A0A3N4L9V0</accession>
<keyword evidence="3" id="KW-1185">Reference proteome</keyword>
<dbReference type="PANTHER" id="PTHR13252">
    <property type="entry name" value="F-BOX ONLY PROTEIN 28"/>
    <property type="match status" value="1"/>
</dbReference>
<gene>
    <name evidence="2" type="ORF">L211DRAFT_854035</name>
</gene>
<dbReference type="EMBL" id="ML121623">
    <property type="protein sequence ID" value="RPB18518.1"/>
    <property type="molecule type" value="Genomic_DNA"/>
</dbReference>
<protein>
    <recommendedName>
        <fullName evidence="4">F-box domain-containing protein</fullName>
    </recommendedName>
</protein>
<name>A0A3N4L9V0_9PEZI</name>
<evidence type="ECO:0008006" key="4">
    <source>
        <dbReference type="Google" id="ProtNLM"/>
    </source>
</evidence>
<evidence type="ECO:0000313" key="3">
    <source>
        <dbReference type="Proteomes" id="UP000267821"/>
    </source>
</evidence>
<sequence>MCLSRSHPAISPCSSHVDDAGLYSPNHASYISLTLLNVPFISSSVILINVSVIQPRDLVPLHKTSNRLRALTRQDPHLWRNKTIASHDEQISEDKHHRPSIANLLASHSNDAPLNRPVEKPEEGYSRHLPPNIAAAGGRKIDWYEEWKWRFAPLRMEWLDHYHGDSSGGDTNGGESTSDEEDLLLGMKPADLEVRGVTAFSSSGIHGDRDMLFSAFSDGSVAVFDLQSFGRRRLDQGWDNDGDDDWRRSRPGLVSVATSSGRGSYLVGGNGGRGVGGHKTTKAPSGVVECVSVDPWSGKGWVAVEGRLIEIDLHTLLKVAEHKLPFSITALSQTSNPHPLTVCTTSFMHLYDPRIAVNNNFMNTMTAPLHQTGALSILHSNNGQAIGGEDTIFLAGRFKAILAYERRMFPRMKVPMYTGAKLCTLSSFPSPGSGSSAPGEGNVTFGNNASNSVETIVAGGEYNGHGSLEIYPAYAINNHSRSAPSSNGFPSHTGAHSQLRRYNHGVTNPSHQHDILHPDITSTLTTAPRDMPTEIVRNRQSASRSKILSVDASQGTRIITGDADGIIRWVERDGRQEVRRFDIFGDNGDETEQSSPQSRRPAGGSRWCDGTAGYYTLPDGTMRSEVVRKLVAFGDSGDSGGSGGASQAGVVVWTGERLGILDVGQKRPRKVRNGKIRGVAIMDEEGIPVEETERYEVEMRRALERQGDELNIMKGLGMMTQSCPAISTTSRVTSRQEQRLNFL</sequence>
<proteinExistence type="predicted"/>
<dbReference type="GO" id="GO:0000209">
    <property type="term" value="P:protein polyubiquitination"/>
    <property type="evidence" value="ECO:0007669"/>
    <property type="project" value="TreeGrafter"/>
</dbReference>
<evidence type="ECO:0000313" key="2">
    <source>
        <dbReference type="EMBL" id="RPB18518.1"/>
    </source>
</evidence>
<feature type="compositionally biased region" description="Basic and acidic residues" evidence="1">
    <location>
        <begin position="117"/>
        <end position="126"/>
    </location>
</feature>
<feature type="region of interest" description="Disordered" evidence="1">
    <location>
        <begin position="106"/>
        <end position="131"/>
    </location>
</feature>
<dbReference type="OrthoDB" id="3219396at2759"/>
<dbReference type="STRING" id="1051890.A0A3N4L9V0"/>
<reference evidence="2 3" key="1">
    <citation type="journal article" date="2018" name="Nat. Ecol. Evol.">
        <title>Pezizomycetes genomes reveal the molecular basis of ectomycorrhizal truffle lifestyle.</title>
        <authorList>
            <person name="Murat C."/>
            <person name="Payen T."/>
            <person name="Noel B."/>
            <person name="Kuo A."/>
            <person name="Morin E."/>
            <person name="Chen J."/>
            <person name="Kohler A."/>
            <person name="Krizsan K."/>
            <person name="Balestrini R."/>
            <person name="Da Silva C."/>
            <person name="Montanini B."/>
            <person name="Hainaut M."/>
            <person name="Levati E."/>
            <person name="Barry K.W."/>
            <person name="Belfiori B."/>
            <person name="Cichocki N."/>
            <person name="Clum A."/>
            <person name="Dockter R.B."/>
            <person name="Fauchery L."/>
            <person name="Guy J."/>
            <person name="Iotti M."/>
            <person name="Le Tacon F."/>
            <person name="Lindquist E.A."/>
            <person name="Lipzen A."/>
            <person name="Malagnac F."/>
            <person name="Mello A."/>
            <person name="Molinier V."/>
            <person name="Miyauchi S."/>
            <person name="Poulain J."/>
            <person name="Riccioni C."/>
            <person name="Rubini A."/>
            <person name="Sitrit Y."/>
            <person name="Splivallo R."/>
            <person name="Traeger S."/>
            <person name="Wang M."/>
            <person name="Zifcakova L."/>
            <person name="Wipf D."/>
            <person name="Zambonelli A."/>
            <person name="Paolocci F."/>
            <person name="Nowrousian M."/>
            <person name="Ottonello S."/>
            <person name="Baldrian P."/>
            <person name="Spatafora J.W."/>
            <person name="Henrissat B."/>
            <person name="Nagy L.G."/>
            <person name="Aury J.M."/>
            <person name="Wincker P."/>
            <person name="Grigoriev I.V."/>
            <person name="Bonfante P."/>
            <person name="Martin F.M."/>
        </authorList>
    </citation>
    <scope>NUCLEOTIDE SEQUENCE [LARGE SCALE GENOMIC DNA]</scope>
    <source>
        <strain evidence="2 3">ATCC MYA-4762</strain>
    </source>
</reference>